<keyword evidence="4 6" id="KW-0573">Peptidoglycan synthesis</keyword>
<dbReference type="PANTHER" id="PTHR30582">
    <property type="entry name" value="L,D-TRANSPEPTIDASE"/>
    <property type="match status" value="1"/>
</dbReference>
<dbReference type="Proteomes" id="UP000287171">
    <property type="component" value="Unassembled WGS sequence"/>
</dbReference>
<feature type="active site" description="Proton donor/acceptor" evidence="6">
    <location>
        <position position="512"/>
    </location>
</feature>
<dbReference type="Pfam" id="PF03734">
    <property type="entry name" value="YkuD"/>
    <property type="match status" value="1"/>
</dbReference>
<dbReference type="GO" id="GO:0005576">
    <property type="term" value="C:extracellular region"/>
    <property type="evidence" value="ECO:0007669"/>
    <property type="project" value="TreeGrafter"/>
</dbReference>
<sequence>MAQSYPVFGHSRLVRLIVVLMLLVVLLSTSACEGDAQVRQQAMESEQRFWQLLHSAEQLGFTPVLLQPILQQDALLRATQPPFSLFSNQPIDVYYRGLSQRYTLLFLQLRGLMDSNTQSLRSNTAHQLLSLRSTVDQERKDGLPAGNFSPQLDQLQRSLDAGQGFEAIAHVRMGLQDVALALQMLRSTSTHLQALQDLVVLTQLSGLQTSVLSLQSSDQENQQRFRHAASIASLQTLDGRIAAQQQQGEATLQLAIPTITDSRLHDLTEGVQQLPAVHLDASTYQTNLATYKKQAATSMNVAEFRQFLRHIDGDILAIRSDTLRENAQLAFRAFHKDVDGWSGRHLYYDQYDGTNYAIDTSYLNQNFGLDAETQLEDATSLNGLRSAIDTSKILLFNHQLMELDAVDTTPYDQVHRADQLALQHYHLQKGQVIIISLSKQALRLYQDGKLVRAFLVTTGRPERPSPPGVWTIINRLSPTEFKSSDPPSSPYWYPDTTIQTAILFRDGGYFIHDSWWRYNYGPGTEFPHYDASGNQRSAGNGSHGCVNLPPDEAAWIYNHTGWNTTIVVY</sequence>
<accession>A0A402B595</accession>
<dbReference type="CDD" id="cd16913">
    <property type="entry name" value="YkuD_like"/>
    <property type="match status" value="1"/>
</dbReference>
<keyword evidence="9" id="KW-1185">Reference proteome</keyword>
<evidence type="ECO:0000256" key="3">
    <source>
        <dbReference type="ARBA" id="ARBA00022960"/>
    </source>
</evidence>
<comment type="caution">
    <text evidence="8">The sequence shown here is derived from an EMBL/GenBank/DDBJ whole genome shotgun (WGS) entry which is preliminary data.</text>
</comment>
<dbReference type="RefSeq" id="WP_126626962.1">
    <property type="nucleotide sequence ID" value="NZ_BIFT01000001.1"/>
</dbReference>
<name>A0A402B595_9CHLR</name>
<gene>
    <name evidence="8" type="ORF">KDA_20030</name>
</gene>
<proteinExistence type="predicted"/>
<organism evidence="8 9">
    <name type="scientific">Dictyobacter alpinus</name>
    <dbReference type="NCBI Taxonomy" id="2014873"/>
    <lineage>
        <taxon>Bacteria</taxon>
        <taxon>Bacillati</taxon>
        <taxon>Chloroflexota</taxon>
        <taxon>Ktedonobacteria</taxon>
        <taxon>Ktedonobacterales</taxon>
        <taxon>Dictyobacteraceae</taxon>
        <taxon>Dictyobacter</taxon>
    </lineage>
</organism>
<evidence type="ECO:0000256" key="5">
    <source>
        <dbReference type="ARBA" id="ARBA00023316"/>
    </source>
</evidence>
<feature type="active site" description="Nucleophile" evidence="6">
    <location>
        <position position="545"/>
    </location>
</feature>
<dbReference type="GO" id="GO:0008360">
    <property type="term" value="P:regulation of cell shape"/>
    <property type="evidence" value="ECO:0007669"/>
    <property type="project" value="UniProtKB-UniRule"/>
</dbReference>
<keyword evidence="3 6" id="KW-0133">Cell shape</keyword>
<dbReference type="GO" id="GO:0016740">
    <property type="term" value="F:transferase activity"/>
    <property type="evidence" value="ECO:0007669"/>
    <property type="project" value="UniProtKB-KW"/>
</dbReference>
<evidence type="ECO:0000256" key="1">
    <source>
        <dbReference type="ARBA" id="ARBA00004752"/>
    </source>
</evidence>
<dbReference type="Gene3D" id="2.40.440.10">
    <property type="entry name" value="L,D-transpeptidase catalytic domain-like"/>
    <property type="match status" value="1"/>
</dbReference>
<evidence type="ECO:0000259" key="7">
    <source>
        <dbReference type="PROSITE" id="PS52029"/>
    </source>
</evidence>
<dbReference type="PROSITE" id="PS52029">
    <property type="entry name" value="LD_TPASE"/>
    <property type="match status" value="1"/>
</dbReference>
<dbReference type="InterPro" id="IPR038063">
    <property type="entry name" value="Transpep_catalytic_dom"/>
</dbReference>
<dbReference type="EMBL" id="BIFT01000001">
    <property type="protein sequence ID" value="GCE26519.1"/>
    <property type="molecule type" value="Genomic_DNA"/>
</dbReference>
<dbReference type="InterPro" id="IPR005490">
    <property type="entry name" value="LD_TPept_cat_dom"/>
</dbReference>
<evidence type="ECO:0000313" key="8">
    <source>
        <dbReference type="EMBL" id="GCE26519.1"/>
    </source>
</evidence>
<feature type="domain" description="L,D-TPase catalytic" evidence="7">
    <location>
        <begin position="431"/>
        <end position="569"/>
    </location>
</feature>
<dbReference type="InterPro" id="IPR050979">
    <property type="entry name" value="LD-transpeptidase"/>
</dbReference>
<reference evidence="9" key="1">
    <citation type="submission" date="2018-12" db="EMBL/GenBank/DDBJ databases">
        <title>Tengunoibacter tsumagoiensis gen. nov., sp. nov., Dictyobacter kobayashii sp. nov., D. alpinus sp. nov., and D. joshuensis sp. nov. and description of Dictyobacteraceae fam. nov. within the order Ktedonobacterales isolated from Tengu-no-mugimeshi.</title>
        <authorList>
            <person name="Wang C.M."/>
            <person name="Zheng Y."/>
            <person name="Sakai Y."/>
            <person name="Toyoda A."/>
            <person name="Minakuchi Y."/>
            <person name="Abe K."/>
            <person name="Yokota A."/>
            <person name="Yabe S."/>
        </authorList>
    </citation>
    <scope>NUCLEOTIDE SEQUENCE [LARGE SCALE GENOMIC DNA]</scope>
    <source>
        <strain evidence="9">Uno16</strain>
    </source>
</reference>
<keyword evidence="5 6" id="KW-0961">Cell wall biogenesis/degradation</keyword>
<dbReference type="GO" id="GO:0018104">
    <property type="term" value="P:peptidoglycan-protein cross-linking"/>
    <property type="evidence" value="ECO:0007669"/>
    <property type="project" value="TreeGrafter"/>
</dbReference>
<evidence type="ECO:0000256" key="2">
    <source>
        <dbReference type="ARBA" id="ARBA00022679"/>
    </source>
</evidence>
<dbReference type="OrthoDB" id="139735at2"/>
<evidence type="ECO:0000256" key="4">
    <source>
        <dbReference type="ARBA" id="ARBA00022984"/>
    </source>
</evidence>
<evidence type="ECO:0000313" key="9">
    <source>
        <dbReference type="Proteomes" id="UP000287171"/>
    </source>
</evidence>
<comment type="pathway">
    <text evidence="1 6">Cell wall biogenesis; peptidoglycan biosynthesis.</text>
</comment>
<evidence type="ECO:0000256" key="6">
    <source>
        <dbReference type="PROSITE-ProRule" id="PRU01373"/>
    </source>
</evidence>
<protein>
    <recommendedName>
        <fullName evidence="7">L,D-TPase catalytic domain-containing protein</fullName>
    </recommendedName>
</protein>
<keyword evidence="2" id="KW-0808">Transferase</keyword>
<dbReference type="AlphaFoldDB" id="A0A402B595"/>
<dbReference type="GO" id="GO:0071555">
    <property type="term" value="P:cell wall organization"/>
    <property type="evidence" value="ECO:0007669"/>
    <property type="project" value="UniProtKB-UniRule"/>
</dbReference>
<dbReference type="PANTHER" id="PTHR30582:SF2">
    <property type="entry name" value="L,D-TRANSPEPTIDASE YCIB-RELATED"/>
    <property type="match status" value="1"/>
</dbReference>
<dbReference type="SUPFAM" id="SSF141523">
    <property type="entry name" value="L,D-transpeptidase catalytic domain-like"/>
    <property type="match status" value="1"/>
</dbReference>
<dbReference type="GO" id="GO:0071972">
    <property type="term" value="F:peptidoglycan L,D-transpeptidase activity"/>
    <property type="evidence" value="ECO:0007669"/>
    <property type="project" value="TreeGrafter"/>
</dbReference>
<dbReference type="UniPathway" id="UPA00219"/>